<reference evidence="2" key="1">
    <citation type="submission" date="2016-11" db="EMBL/GenBank/DDBJ databases">
        <authorList>
            <person name="Jaros S."/>
            <person name="Januszkiewicz K."/>
            <person name="Wedrychowicz H."/>
        </authorList>
    </citation>
    <scope>NUCLEOTIDE SEQUENCE</scope>
    <source>
        <strain evidence="2">ACA-DC 565</strain>
    </source>
</reference>
<sequence>MSYIGKIPHSKVIDLRQDVPLEEDQILSKTLVQRSDLGITAFALDKDQAIGRHSSPGDAMVNVLSGTAKITIDQTDYLVHAGETIVMPADIPHALFAETAFQMLLIVVKPEAEETTK</sequence>
<evidence type="ECO:0000259" key="1">
    <source>
        <dbReference type="Pfam" id="PF07883"/>
    </source>
</evidence>
<dbReference type="Gene3D" id="2.60.120.10">
    <property type="entry name" value="Jelly Rolls"/>
    <property type="match status" value="1"/>
</dbReference>
<dbReference type="AlphaFoldDB" id="A0A1K2I8T7"/>
<dbReference type="PANTHER" id="PTHR37694:SF1">
    <property type="entry name" value="SLR8022 PROTEIN"/>
    <property type="match status" value="1"/>
</dbReference>
<gene>
    <name evidence="2" type="ORF">LREN565_1932</name>
</gene>
<accession>A0A1K2I8T7</accession>
<dbReference type="Pfam" id="PF07883">
    <property type="entry name" value="Cupin_2"/>
    <property type="match status" value="1"/>
</dbReference>
<organism evidence="2">
    <name type="scientific">Loigolactobacillus rennini</name>
    <dbReference type="NCBI Taxonomy" id="238013"/>
    <lineage>
        <taxon>Bacteria</taxon>
        <taxon>Bacillati</taxon>
        <taxon>Bacillota</taxon>
        <taxon>Bacilli</taxon>
        <taxon>Lactobacillales</taxon>
        <taxon>Lactobacillaceae</taxon>
        <taxon>Loigolactobacillus</taxon>
    </lineage>
</organism>
<evidence type="ECO:0000313" key="2">
    <source>
        <dbReference type="EMBL" id="SFZ88819.1"/>
    </source>
</evidence>
<dbReference type="InterPro" id="IPR014710">
    <property type="entry name" value="RmlC-like_jellyroll"/>
</dbReference>
<proteinExistence type="predicted"/>
<dbReference type="PANTHER" id="PTHR37694">
    <property type="entry name" value="SLR8022 PROTEIN"/>
    <property type="match status" value="1"/>
</dbReference>
<feature type="domain" description="Cupin type-2" evidence="1">
    <location>
        <begin position="44"/>
        <end position="108"/>
    </location>
</feature>
<name>A0A1K2I8T7_9LACO</name>
<dbReference type="CDD" id="cd02230">
    <property type="entry name" value="cupin_HP0902-like"/>
    <property type="match status" value="1"/>
</dbReference>
<dbReference type="EMBL" id="LT634362">
    <property type="protein sequence ID" value="SFZ88819.1"/>
    <property type="molecule type" value="Genomic_DNA"/>
</dbReference>
<protein>
    <recommendedName>
        <fullName evidence="1">Cupin type-2 domain-containing protein</fullName>
    </recommendedName>
</protein>
<dbReference type="InterPro" id="IPR011051">
    <property type="entry name" value="RmlC_Cupin_sf"/>
</dbReference>
<dbReference type="InterPro" id="IPR013096">
    <property type="entry name" value="Cupin_2"/>
</dbReference>
<dbReference type="SUPFAM" id="SSF51182">
    <property type="entry name" value="RmlC-like cupins"/>
    <property type="match status" value="1"/>
</dbReference>